<reference evidence="2" key="1">
    <citation type="journal article" date="2021" name="PeerJ">
        <title>Extensive microbial diversity within the chicken gut microbiome revealed by metagenomics and culture.</title>
        <authorList>
            <person name="Gilroy R."/>
            <person name="Ravi A."/>
            <person name="Getino M."/>
            <person name="Pursley I."/>
            <person name="Horton D.L."/>
            <person name="Alikhan N.F."/>
            <person name="Baker D."/>
            <person name="Gharbi K."/>
            <person name="Hall N."/>
            <person name="Watson M."/>
            <person name="Adriaenssens E.M."/>
            <person name="Foster-Nyarko E."/>
            <person name="Jarju S."/>
            <person name="Secka A."/>
            <person name="Antonio M."/>
            <person name="Oren A."/>
            <person name="Chaudhuri R.R."/>
            <person name="La Ragione R."/>
            <person name="Hildebrand F."/>
            <person name="Pallen M.J."/>
        </authorList>
    </citation>
    <scope>NUCLEOTIDE SEQUENCE</scope>
    <source>
        <strain evidence="2">ChiGjej4B4-18154</strain>
    </source>
</reference>
<name>A0A9D2E3J8_9FIRM</name>
<proteinExistence type="predicted"/>
<sequence>MERFLKQCTRAALGVALAALLLAGCAGQEAGPSASAPPMSESEAQTDGAAVEKLLNGEHTLTAAPSGYLGELLAQNGQGDYRVFDRLLCYTDYTTGTRTPLCDAVGCTHKDENCPAFTPYSREVALAGDWVLTCGRDEDGTYSLDVRRPDGGDKKVLFSGLGKISFHPLGASVEGDRIWLAMEGKAVLLDPETGETEEGAELPEEFASGAAFGSGLLHGFSDGQKLLEEYYQPSGDLKADMQLQEEILSETTFTITVWDPRTGEEVPLLSWDNGKWQSLSCWNNKEILFSKAQGRFEAWDLATGETTVLAENWPENQFIVVGCVWDDHLMLETMWKVEPDNIDTWRECLFALDLVSGELTEITLRNHGGWGTTLPRIMGESEDMFYVISHGADTEYITEEMAVISKADYYSGVDSMKPIQDTF</sequence>
<keyword evidence="1" id="KW-0732">Signal</keyword>
<feature type="chain" id="PRO_5039227621" description="Lipoprotein" evidence="1">
    <location>
        <begin position="31"/>
        <end position="423"/>
    </location>
</feature>
<evidence type="ECO:0000256" key="1">
    <source>
        <dbReference type="SAM" id="SignalP"/>
    </source>
</evidence>
<dbReference type="InterPro" id="IPR015943">
    <property type="entry name" value="WD40/YVTN_repeat-like_dom_sf"/>
</dbReference>
<accession>A0A9D2E3J8</accession>
<gene>
    <name evidence="2" type="ORF">H9813_03435</name>
</gene>
<dbReference type="Proteomes" id="UP000824035">
    <property type="component" value="Unassembled WGS sequence"/>
</dbReference>
<reference evidence="2" key="2">
    <citation type="submission" date="2021-04" db="EMBL/GenBank/DDBJ databases">
        <authorList>
            <person name="Gilroy R."/>
        </authorList>
    </citation>
    <scope>NUCLEOTIDE SEQUENCE</scope>
    <source>
        <strain evidence="2">ChiGjej4B4-18154</strain>
    </source>
</reference>
<dbReference type="PROSITE" id="PS51257">
    <property type="entry name" value="PROKAR_LIPOPROTEIN"/>
    <property type="match status" value="1"/>
</dbReference>
<evidence type="ECO:0000313" key="2">
    <source>
        <dbReference type="EMBL" id="HIZ30274.1"/>
    </source>
</evidence>
<evidence type="ECO:0008006" key="4">
    <source>
        <dbReference type="Google" id="ProtNLM"/>
    </source>
</evidence>
<dbReference type="SUPFAM" id="SSF69322">
    <property type="entry name" value="Tricorn protease domain 2"/>
    <property type="match status" value="1"/>
</dbReference>
<organism evidence="2 3">
    <name type="scientific">Candidatus Allofournierella merdipullorum</name>
    <dbReference type="NCBI Taxonomy" id="2838595"/>
    <lineage>
        <taxon>Bacteria</taxon>
        <taxon>Bacillati</taxon>
        <taxon>Bacillota</taxon>
        <taxon>Clostridia</taxon>
        <taxon>Eubacteriales</taxon>
        <taxon>Oscillospiraceae</taxon>
        <taxon>Allofournierella</taxon>
    </lineage>
</organism>
<dbReference type="AlphaFoldDB" id="A0A9D2E3J8"/>
<evidence type="ECO:0000313" key="3">
    <source>
        <dbReference type="Proteomes" id="UP000824035"/>
    </source>
</evidence>
<dbReference type="EMBL" id="DXBV01000030">
    <property type="protein sequence ID" value="HIZ30274.1"/>
    <property type="molecule type" value="Genomic_DNA"/>
</dbReference>
<comment type="caution">
    <text evidence="2">The sequence shown here is derived from an EMBL/GenBank/DDBJ whole genome shotgun (WGS) entry which is preliminary data.</text>
</comment>
<protein>
    <recommendedName>
        <fullName evidence="4">Lipoprotein</fullName>
    </recommendedName>
</protein>
<feature type="signal peptide" evidence="1">
    <location>
        <begin position="1"/>
        <end position="30"/>
    </location>
</feature>
<dbReference type="Gene3D" id="2.130.10.10">
    <property type="entry name" value="YVTN repeat-like/Quinoprotein amine dehydrogenase"/>
    <property type="match status" value="1"/>
</dbReference>